<dbReference type="SUPFAM" id="SSF57016">
    <property type="entry name" value="Plant lectins/antimicrobial peptides"/>
    <property type="match status" value="3"/>
</dbReference>
<name>A0A1Y1YUG5_9FUNG</name>
<dbReference type="Pfam" id="PF01522">
    <property type="entry name" value="Polysacc_deac_1"/>
    <property type="match status" value="1"/>
</dbReference>
<feature type="disulfide bond" evidence="7">
    <location>
        <begin position="55"/>
        <end position="69"/>
    </location>
</feature>
<feature type="region of interest" description="Disordered" evidence="8">
    <location>
        <begin position="132"/>
        <end position="201"/>
    </location>
</feature>
<dbReference type="SMART" id="SM00270">
    <property type="entry name" value="ChtBD1"/>
    <property type="match status" value="3"/>
</dbReference>
<keyword evidence="7" id="KW-1015">Disulfide bond</keyword>
<feature type="signal peptide" evidence="9">
    <location>
        <begin position="1"/>
        <end position="19"/>
    </location>
</feature>
<evidence type="ECO:0000256" key="6">
    <source>
        <dbReference type="ARBA" id="ARBA00023277"/>
    </source>
</evidence>
<evidence type="ECO:0000256" key="5">
    <source>
        <dbReference type="ARBA" id="ARBA00022801"/>
    </source>
</evidence>
<dbReference type="OrthoDB" id="1193027at2759"/>
<comment type="cofactor">
    <cofactor evidence="1">
        <name>Co(2+)</name>
        <dbReference type="ChEBI" id="CHEBI:48828"/>
    </cofactor>
</comment>
<comment type="caution">
    <text evidence="7">Lacks conserved residue(s) required for the propagation of feature annotation.</text>
</comment>
<keyword evidence="6" id="KW-0119">Carbohydrate metabolism</keyword>
<dbReference type="Proteomes" id="UP000193498">
    <property type="component" value="Unassembled WGS sequence"/>
</dbReference>
<dbReference type="AlphaFoldDB" id="A0A1Y1YUG5"/>
<dbReference type="InterPro" id="IPR002509">
    <property type="entry name" value="NODB_dom"/>
</dbReference>
<keyword evidence="13" id="KW-1185">Reference proteome</keyword>
<gene>
    <name evidence="12" type="ORF">K493DRAFT_298281</name>
</gene>
<evidence type="ECO:0000256" key="7">
    <source>
        <dbReference type="PROSITE-ProRule" id="PRU00261"/>
    </source>
</evidence>
<evidence type="ECO:0000313" key="13">
    <source>
        <dbReference type="Proteomes" id="UP000193498"/>
    </source>
</evidence>
<keyword evidence="3" id="KW-0479">Metal-binding</keyword>
<feature type="chain" id="PRO_5012305120" evidence="9">
    <location>
        <begin position="20"/>
        <end position="507"/>
    </location>
</feature>
<evidence type="ECO:0000256" key="9">
    <source>
        <dbReference type="SAM" id="SignalP"/>
    </source>
</evidence>
<evidence type="ECO:0000259" key="10">
    <source>
        <dbReference type="PROSITE" id="PS50941"/>
    </source>
</evidence>
<dbReference type="EMBL" id="MCFE01000067">
    <property type="protein sequence ID" value="ORY01606.1"/>
    <property type="molecule type" value="Genomic_DNA"/>
</dbReference>
<dbReference type="InterPro" id="IPR036861">
    <property type="entry name" value="Endochitinase-like_sf"/>
</dbReference>
<feature type="domain" description="Chitin-binding type-1" evidence="10">
    <location>
        <begin position="88"/>
        <end position="130"/>
    </location>
</feature>
<keyword evidence="2 7" id="KW-0147">Chitin-binding</keyword>
<protein>
    <submittedName>
        <fullName evidence="12">Glycoside hydrolase/deacetylase</fullName>
    </submittedName>
</protein>
<sequence length="507" mass="54488">MKSSLALLVIALVAKSAESAPANDRYGPLVTRANALAKLNERCGSKYGSCESGLCCSQWGYCGTSSDHCSDGCQKKYGTCSSGLKKLNERCGSNYGTCDTGLCCSEWGYCGYSSDHCTGKCQIKYGTCGVKTTTSSSSSKPTSTPSSQSTTTKTSTTSAATSQSSSATRTTGTSSNTSFQTTSTSTSTTSTSTTTTTQPTSTPTVLKYLDEQCGSKYGSCAPGLCCGKTGYCGYTSGHCSTGCQKDFGICDNKVEAEVITGCKAAGTFAVTYDDGPSILTSGLLDYLDEVKVKATFFINGNNRKNGDTGNPMLTIYELADVVRRAYKSGHQICSHTWAHTDLITVSEQEVVYEMTRLNHAFSKVLGKVPTCMRPPYGDTDGPSRKILYKMGYTVVNWNVDPVDWNPVNSIDEMYQEYVDQTGSTSPQVGKFISLNHDVWNTTADFRPESYPEPFHLPSALSIICWEEAGEWSTLPSACKVNRSTVNLIPQTANAAQRPAFKRHQSIL</sequence>
<dbReference type="Gene3D" id="3.30.60.10">
    <property type="entry name" value="Endochitinase-like"/>
    <property type="match status" value="3"/>
</dbReference>
<evidence type="ECO:0000313" key="12">
    <source>
        <dbReference type="EMBL" id="ORY01606.1"/>
    </source>
</evidence>
<dbReference type="PANTHER" id="PTHR46471">
    <property type="entry name" value="CHITIN DEACETYLASE"/>
    <property type="match status" value="1"/>
</dbReference>
<feature type="disulfide bond" evidence="7">
    <location>
        <begin position="98"/>
        <end position="110"/>
    </location>
</feature>
<evidence type="ECO:0000256" key="8">
    <source>
        <dbReference type="SAM" id="MobiDB-lite"/>
    </source>
</evidence>
<dbReference type="Gene3D" id="3.20.20.370">
    <property type="entry name" value="Glycoside hydrolase/deacetylase"/>
    <property type="match status" value="1"/>
</dbReference>
<reference evidence="12 13" key="1">
    <citation type="submission" date="2016-07" db="EMBL/GenBank/DDBJ databases">
        <title>Pervasive Adenine N6-methylation of Active Genes in Fungi.</title>
        <authorList>
            <consortium name="DOE Joint Genome Institute"/>
            <person name="Mondo S.J."/>
            <person name="Dannebaum R.O."/>
            <person name="Kuo R.C."/>
            <person name="Labutti K."/>
            <person name="Haridas S."/>
            <person name="Kuo A."/>
            <person name="Salamov A."/>
            <person name="Ahrendt S.R."/>
            <person name="Lipzen A."/>
            <person name="Sullivan W."/>
            <person name="Andreopoulos W.B."/>
            <person name="Clum A."/>
            <person name="Lindquist E."/>
            <person name="Daum C."/>
            <person name="Ramamoorthy G.K."/>
            <person name="Gryganskyi A."/>
            <person name="Culley D."/>
            <person name="Magnuson J.K."/>
            <person name="James T.Y."/>
            <person name="O'Malley M.A."/>
            <person name="Stajich J.E."/>
            <person name="Spatafora J.W."/>
            <person name="Visel A."/>
            <person name="Grigoriev I.V."/>
        </authorList>
    </citation>
    <scope>NUCLEOTIDE SEQUENCE [LARGE SCALE GENOMIC DNA]</scope>
    <source>
        <strain evidence="12 13">CBS 931.73</strain>
    </source>
</reference>
<feature type="disulfide bond" evidence="7">
    <location>
        <begin position="103"/>
        <end position="117"/>
    </location>
</feature>
<dbReference type="GO" id="GO:0005975">
    <property type="term" value="P:carbohydrate metabolic process"/>
    <property type="evidence" value="ECO:0007669"/>
    <property type="project" value="InterPro"/>
</dbReference>
<dbReference type="CDD" id="cd00035">
    <property type="entry name" value="ChtBD1"/>
    <property type="match status" value="2"/>
</dbReference>
<feature type="domain" description="Chitin-binding type-1" evidence="10">
    <location>
        <begin position="210"/>
        <end position="252"/>
    </location>
</feature>
<dbReference type="STRING" id="1314790.A0A1Y1YUG5"/>
<accession>A0A1Y1YUG5</accession>
<feature type="disulfide bond" evidence="7">
    <location>
        <begin position="50"/>
        <end position="62"/>
    </location>
</feature>
<feature type="disulfide bond" evidence="7">
    <location>
        <begin position="225"/>
        <end position="239"/>
    </location>
</feature>
<feature type="domain" description="NodB homology" evidence="11">
    <location>
        <begin position="266"/>
        <end position="468"/>
    </location>
</feature>
<dbReference type="PROSITE" id="PS51677">
    <property type="entry name" value="NODB"/>
    <property type="match status" value="1"/>
</dbReference>
<keyword evidence="5 12" id="KW-0378">Hydrolase</keyword>
<dbReference type="GO" id="GO:0016810">
    <property type="term" value="F:hydrolase activity, acting on carbon-nitrogen (but not peptide) bonds"/>
    <property type="evidence" value="ECO:0007669"/>
    <property type="project" value="InterPro"/>
</dbReference>
<evidence type="ECO:0000256" key="3">
    <source>
        <dbReference type="ARBA" id="ARBA00022723"/>
    </source>
</evidence>
<dbReference type="PANTHER" id="PTHR46471:SF2">
    <property type="entry name" value="CHITIN DEACETYLASE-RELATED"/>
    <property type="match status" value="1"/>
</dbReference>
<keyword evidence="4 9" id="KW-0732">Signal</keyword>
<organism evidence="12 13">
    <name type="scientific">Basidiobolus meristosporus CBS 931.73</name>
    <dbReference type="NCBI Taxonomy" id="1314790"/>
    <lineage>
        <taxon>Eukaryota</taxon>
        <taxon>Fungi</taxon>
        <taxon>Fungi incertae sedis</taxon>
        <taxon>Zoopagomycota</taxon>
        <taxon>Entomophthoromycotina</taxon>
        <taxon>Basidiobolomycetes</taxon>
        <taxon>Basidiobolales</taxon>
        <taxon>Basidiobolaceae</taxon>
        <taxon>Basidiobolus</taxon>
    </lineage>
</organism>
<feature type="domain" description="Chitin-binding type-1" evidence="10">
    <location>
        <begin position="40"/>
        <end position="82"/>
    </location>
</feature>
<dbReference type="InterPro" id="IPR001002">
    <property type="entry name" value="Chitin-bd_1"/>
</dbReference>
<comment type="caution">
    <text evidence="12">The sequence shown here is derived from an EMBL/GenBank/DDBJ whole genome shotgun (WGS) entry which is preliminary data.</text>
</comment>
<dbReference type="InterPro" id="IPR011330">
    <property type="entry name" value="Glyco_hydro/deAcase_b/a-brl"/>
</dbReference>
<dbReference type="SUPFAM" id="SSF88713">
    <property type="entry name" value="Glycoside hydrolase/deacetylase"/>
    <property type="match status" value="1"/>
</dbReference>
<proteinExistence type="predicted"/>
<dbReference type="Pfam" id="PF00187">
    <property type="entry name" value="Chitin_bind_1"/>
    <property type="match status" value="1"/>
</dbReference>
<dbReference type="PROSITE" id="PS50941">
    <property type="entry name" value="CHIT_BIND_I_2"/>
    <property type="match status" value="3"/>
</dbReference>
<evidence type="ECO:0000256" key="2">
    <source>
        <dbReference type="ARBA" id="ARBA00022669"/>
    </source>
</evidence>
<evidence type="ECO:0000256" key="4">
    <source>
        <dbReference type="ARBA" id="ARBA00022729"/>
    </source>
</evidence>
<dbReference type="InParanoid" id="A0A1Y1YUG5"/>
<dbReference type="GO" id="GO:0008061">
    <property type="term" value="F:chitin binding"/>
    <property type="evidence" value="ECO:0007669"/>
    <property type="project" value="UniProtKB-UniRule"/>
</dbReference>
<dbReference type="GO" id="GO:0046872">
    <property type="term" value="F:metal ion binding"/>
    <property type="evidence" value="ECO:0007669"/>
    <property type="project" value="UniProtKB-KW"/>
</dbReference>
<evidence type="ECO:0000256" key="1">
    <source>
        <dbReference type="ARBA" id="ARBA00001941"/>
    </source>
</evidence>
<evidence type="ECO:0000259" key="11">
    <source>
        <dbReference type="PROSITE" id="PS51677"/>
    </source>
</evidence>
<feature type="disulfide bond" evidence="7">
    <location>
        <begin position="220"/>
        <end position="232"/>
    </location>
</feature>